<dbReference type="AlphaFoldDB" id="A5ZW61"/>
<evidence type="ECO:0000313" key="8">
    <source>
        <dbReference type="Proteomes" id="UP000006002"/>
    </source>
</evidence>
<dbReference type="NCBIfam" id="TIGR02937">
    <property type="entry name" value="sigma70-ECF"/>
    <property type="match status" value="1"/>
</dbReference>
<dbReference type="Proteomes" id="UP000006002">
    <property type="component" value="Unassembled WGS sequence"/>
</dbReference>
<dbReference type="eggNOG" id="COG1191">
    <property type="taxonomic scope" value="Bacteria"/>
</dbReference>
<comment type="caution">
    <text evidence="7">The sequence shown here is derived from an EMBL/GenBank/DDBJ whole genome shotgun (WGS) entry which is preliminary data.</text>
</comment>
<dbReference type="PROSITE" id="PS00716">
    <property type="entry name" value="SIGMA70_2"/>
    <property type="match status" value="1"/>
</dbReference>
<evidence type="ECO:0000256" key="3">
    <source>
        <dbReference type="ARBA" id="ARBA00023082"/>
    </source>
</evidence>
<evidence type="ECO:0000256" key="1">
    <source>
        <dbReference type="ARBA" id="ARBA00007788"/>
    </source>
</evidence>
<evidence type="ECO:0000256" key="4">
    <source>
        <dbReference type="ARBA" id="ARBA00023125"/>
    </source>
</evidence>
<evidence type="ECO:0000313" key="7">
    <source>
        <dbReference type="EMBL" id="EDM86148.1"/>
    </source>
</evidence>
<dbReference type="InterPro" id="IPR007630">
    <property type="entry name" value="RNA_pol_sigma70_r4"/>
</dbReference>
<keyword evidence="4" id="KW-0238">DNA-binding</keyword>
<evidence type="ECO:0000259" key="6">
    <source>
        <dbReference type="PROSITE" id="PS50943"/>
    </source>
</evidence>
<dbReference type="InterPro" id="IPR001387">
    <property type="entry name" value="Cro/C1-type_HTH"/>
</dbReference>
<dbReference type="PANTHER" id="PTHR30385">
    <property type="entry name" value="SIGMA FACTOR F FLAGELLAR"/>
    <property type="match status" value="1"/>
</dbReference>
<gene>
    <name evidence="7" type="ORF">RUMOBE_03254</name>
</gene>
<name>A5ZW61_9FIRM</name>
<sequence length="136" mass="15912">MREKLEKNLGREPTVTELAEELGMTPEEIAMASDAATEVESIYRPIHQGEGTELQLLDKLPEKENRQERILDKIFLEELLNILGTEERRLICMRYFCDMTQTEVAKRLGISQVQVSRMEKRILHRLKKEIQDKTEV</sequence>
<comment type="similarity">
    <text evidence="1">Belongs to the sigma-70 factor family.</text>
</comment>
<dbReference type="InterPro" id="IPR014284">
    <property type="entry name" value="RNA_pol_sigma-70_dom"/>
</dbReference>
<accession>A5ZW61</accession>
<dbReference type="HOGENOM" id="CLU_1871412_0_0_9"/>
<reference evidence="7 8" key="1">
    <citation type="submission" date="2007-03" db="EMBL/GenBank/DDBJ databases">
        <authorList>
            <person name="Fulton L."/>
            <person name="Clifton S."/>
            <person name="Fulton B."/>
            <person name="Xu J."/>
            <person name="Minx P."/>
            <person name="Pepin K.H."/>
            <person name="Johnson M."/>
            <person name="Thiruvilangam P."/>
            <person name="Bhonagiri V."/>
            <person name="Nash W.E."/>
            <person name="Mardis E.R."/>
            <person name="Wilson R.K."/>
        </authorList>
    </citation>
    <scope>NUCLEOTIDE SEQUENCE [LARGE SCALE GENOMIC DNA]</scope>
    <source>
        <strain evidence="7 8">ATCC 29174</strain>
    </source>
</reference>
<keyword evidence="2" id="KW-0805">Transcription regulation</keyword>
<dbReference type="SUPFAM" id="SSF88659">
    <property type="entry name" value="Sigma3 and sigma4 domains of RNA polymerase sigma factors"/>
    <property type="match status" value="2"/>
</dbReference>
<dbReference type="GO" id="GO:0006352">
    <property type="term" value="P:DNA-templated transcription initiation"/>
    <property type="evidence" value="ECO:0007669"/>
    <property type="project" value="InterPro"/>
</dbReference>
<evidence type="ECO:0000256" key="2">
    <source>
        <dbReference type="ARBA" id="ARBA00023015"/>
    </source>
</evidence>
<dbReference type="Gene3D" id="1.20.140.160">
    <property type="match status" value="1"/>
</dbReference>
<feature type="domain" description="HTH cro/C1-type" evidence="6">
    <location>
        <begin position="99"/>
        <end position="120"/>
    </location>
</feature>
<keyword evidence="3" id="KW-0731">Sigma factor</keyword>
<dbReference type="GO" id="GO:0016987">
    <property type="term" value="F:sigma factor activity"/>
    <property type="evidence" value="ECO:0007669"/>
    <property type="project" value="UniProtKB-KW"/>
</dbReference>
<reference evidence="7 8" key="2">
    <citation type="submission" date="2007-04" db="EMBL/GenBank/DDBJ databases">
        <title>Draft genome sequence of Ruminococcus obeum (ATCC 29174).</title>
        <authorList>
            <person name="Sudarsanam P."/>
            <person name="Ley R."/>
            <person name="Guruge J."/>
            <person name="Turnbaugh P.J."/>
            <person name="Mahowald M."/>
            <person name="Liep D."/>
            <person name="Gordon J."/>
        </authorList>
    </citation>
    <scope>NUCLEOTIDE SEQUENCE [LARGE SCALE GENOMIC DNA]</scope>
    <source>
        <strain evidence="7 8">ATCC 29174</strain>
    </source>
</reference>
<dbReference type="InterPro" id="IPR013324">
    <property type="entry name" value="RNA_pol_sigma_r3/r4-like"/>
</dbReference>
<dbReference type="Pfam" id="PF04545">
    <property type="entry name" value="Sigma70_r4"/>
    <property type="match status" value="1"/>
</dbReference>
<organism evidence="7 8">
    <name type="scientific">Blautia obeum ATCC 29174</name>
    <dbReference type="NCBI Taxonomy" id="411459"/>
    <lineage>
        <taxon>Bacteria</taxon>
        <taxon>Bacillati</taxon>
        <taxon>Bacillota</taxon>
        <taxon>Clostridia</taxon>
        <taxon>Lachnospirales</taxon>
        <taxon>Lachnospiraceae</taxon>
        <taxon>Blautia</taxon>
    </lineage>
</organism>
<dbReference type="EMBL" id="AAVO02000018">
    <property type="protein sequence ID" value="EDM86148.1"/>
    <property type="molecule type" value="Genomic_DNA"/>
</dbReference>
<evidence type="ECO:0000256" key="5">
    <source>
        <dbReference type="ARBA" id="ARBA00023163"/>
    </source>
</evidence>
<proteinExistence type="inferred from homology"/>
<protein>
    <submittedName>
        <fullName evidence="7">Sigma-70, region 4</fullName>
    </submittedName>
</protein>
<dbReference type="InterPro" id="IPR000943">
    <property type="entry name" value="RNA_pol_sigma70"/>
</dbReference>
<dbReference type="Pfam" id="PF04539">
    <property type="entry name" value="Sigma70_r3"/>
    <property type="match status" value="1"/>
</dbReference>
<dbReference type="CDD" id="cd06171">
    <property type="entry name" value="Sigma70_r4"/>
    <property type="match status" value="1"/>
</dbReference>
<dbReference type="PROSITE" id="PS50943">
    <property type="entry name" value="HTH_CROC1"/>
    <property type="match status" value="1"/>
</dbReference>
<dbReference type="GO" id="GO:0003677">
    <property type="term" value="F:DNA binding"/>
    <property type="evidence" value="ECO:0007669"/>
    <property type="project" value="UniProtKB-KW"/>
</dbReference>
<keyword evidence="5" id="KW-0804">Transcription</keyword>
<dbReference type="InterPro" id="IPR007624">
    <property type="entry name" value="RNA_pol_sigma70_r3"/>
</dbReference>